<accession>A0ABU5K4U4</accession>
<evidence type="ECO:0000313" key="1">
    <source>
        <dbReference type="EMBL" id="MDZ5610770.1"/>
    </source>
</evidence>
<evidence type="ECO:0000313" key="2">
    <source>
        <dbReference type="Proteomes" id="UP001291930"/>
    </source>
</evidence>
<keyword evidence="2" id="KW-1185">Reference proteome</keyword>
<dbReference type="Proteomes" id="UP001291930">
    <property type="component" value="Unassembled WGS sequence"/>
</dbReference>
<gene>
    <name evidence="1" type="ORF">U2I54_28260</name>
</gene>
<protein>
    <submittedName>
        <fullName evidence="1">Uncharacterized protein</fullName>
    </submittedName>
</protein>
<feature type="non-terminal residue" evidence="1">
    <location>
        <position position="1"/>
    </location>
</feature>
<name>A0ABU5K4U4_9BACI</name>
<dbReference type="EMBL" id="JAXOVW010000243">
    <property type="protein sequence ID" value="MDZ5610770.1"/>
    <property type="molecule type" value="Genomic_DNA"/>
</dbReference>
<organism evidence="1 2">
    <name type="scientific">Bacillus bingmayongensis</name>
    <dbReference type="NCBI Taxonomy" id="1150157"/>
    <lineage>
        <taxon>Bacteria</taxon>
        <taxon>Bacillati</taxon>
        <taxon>Bacillota</taxon>
        <taxon>Bacilli</taxon>
        <taxon>Bacillales</taxon>
        <taxon>Bacillaceae</taxon>
        <taxon>Bacillus</taxon>
    </lineage>
</organism>
<proteinExistence type="predicted"/>
<sequence>AYLVKLKGNHRLVIRFPKKQAYGKSVSFNWQEMFSEYSGNGLYYQQANAVMPGICPEEYEFHVDPELTYIHKCNIVNFNKLLSLINKGVNYGLTTTNSIL</sequence>
<reference evidence="2" key="1">
    <citation type="submission" date="2023-11" db="EMBL/GenBank/DDBJ databases">
        <title>Genome Sequence of Bacillus pseudomycoides stain BUPM19.</title>
        <authorList>
            <person name="Farhat A."/>
        </authorList>
    </citation>
    <scope>NUCLEOTIDE SEQUENCE [LARGE SCALE GENOMIC DNA]</scope>
    <source>
        <strain evidence="2">BUPM19</strain>
    </source>
</reference>
<comment type="caution">
    <text evidence="1">The sequence shown here is derived from an EMBL/GenBank/DDBJ whole genome shotgun (WGS) entry which is preliminary data.</text>
</comment>